<dbReference type="PANTHER" id="PTHR46401">
    <property type="entry name" value="GLYCOSYLTRANSFERASE WBBK-RELATED"/>
    <property type="match status" value="1"/>
</dbReference>
<feature type="domain" description="Glycosyltransferase subfamily 4-like N-terminal" evidence="3">
    <location>
        <begin position="54"/>
        <end position="172"/>
    </location>
</feature>
<evidence type="ECO:0000313" key="5">
    <source>
        <dbReference type="Proteomes" id="UP000187464"/>
    </source>
</evidence>
<evidence type="ECO:0000313" key="4">
    <source>
        <dbReference type="EMBL" id="SCD21346.1"/>
    </source>
</evidence>
<dbReference type="SUPFAM" id="SSF53756">
    <property type="entry name" value="UDP-Glycosyltransferase/glycogen phosphorylase"/>
    <property type="match status" value="1"/>
</dbReference>
<dbReference type="Proteomes" id="UP000187464">
    <property type="component" value="Chromosome I"/>
</dbReference>
<dbReference type="KEGG" id="psac:PSM36_2545"/>
<dbReference type="CDD" id="cd03809">
    <property type="entry name" value="GT4_MtfB-like"/>
    <property type="match status" value="1"/>
</dbReference>
<dbReference type="Pfam" id="PF00534">
    <property type="entry name" value="Glycos_transf_1"/>
    <property type="match status" value="1"/>
</dbReference>
<dbReference type="EMBL" id="LT605205">
    <property type="protein sequence ID" value="SCD21346.1"/>
    <property type="molecule type" value="Genomic_DNA"/>
</dbReference>
<proteinExistence type="predicted"/>
<name>A0A1R3SYS6_9BACT</name>
<dbReference type="InterPro" id="IPR028098">
    <property type="entry name" value="Glyco_trans_4-like_N"/>
</dbReference>
<dbReference type="PANTHER" id="PTHR46401:SF2">
    <property type="entry name" value="GLYCOSYLTRANSFERASE WBBK-RELATED"/>
    <property type="match status" value="1"/>
</dbReference>
<dbReference type="Pfam" id="PF13439">
    <property type="entry name" value="Glyco_transf_4"/>
    <property type="match status" value="1"/>
</dbReference>
<dbReference type="GO" id="GO:0016757">
    <property type="term" value="F:glycosyltransferase activity"/>
    <property type="evidence" value="ECO:0007669"/>
    <property type="project" value="InterPro"/>
</dbReference>
<gene>
    <name evidence="4" type="ORF">PSM36_2545</name>
</gene>
<keyword evidence="5" id="KW-1185">Reference proteome</keyword>
<reference evidence="4 5" key="1">
    <citation type="submission" date="2016-08" db="EMBL/GenBank/DDBJ databases">
        <authorList>
            <person name="Seilhamer J.J."/>
        </authorList>
    </citation>
    <scope>NUCLEOTIDE SEQUENCE [LARGE SCALE GENOMIC DNA]</scope>
    <source>
        <strain evidence="4">M3/6</strain>
    </source>
</reference>
<dbReference type="InterPro" id="IPR001296">
    <property type="entry name" value="Glyco_trans_1"/>
</dbReference>
<dbReference type="Gene3D" id="3.40.50.2000">
    <property type="entry name" value="Glycogen Phosphorylase B"/>
    <property type="match status" value="2"/>
</dbReference>
<evidence type="ECO:0000259" key="3">
    <source>
        <dbReference type="Pfam" id="PF13439"/>
    </source>
</evidence>
<feature type="domain" description="Glycosyl transferase family 1" evidence="2">
    <location>
        <begin position="187"/>
        <end position="341"/>
    </location>
</feature>
<keyword evidence="1 4" id="KW-0808">Transferase</keyword>
<dbReference type="AlphaFoldDB" id="A0A1R3SYS6"/>
<organism evidence="4 5">
    <name type="scientific">Proteiniphilum saccharofermentans</name>
    <dbReference type="NCBI Taxonomy" id="1642647"/>
    <lineage>
        <taxon>Bacteria</taxon>
        <taxon>Pseudomonadati</taxon>
        <taxon>Bacteroidota</taxon>
        <taxon>Bacteroidia</taxon>
        <taxon>Bacteroidales</taxon>
        <taxon>Dysgonomonadaceae</taxon>
        <taxon>Proteiniphilum</taxon>
    </lineage>
</organism>
<dbReference type="STRING" id="1642647.PSM36_2545"/>
<evidence type="ECO:0000259" key="2">
    <source>
        <dbReference type="Pfam" id="PF00534"/>
    </source>
</evidence>
<evidence type="ECO:0000256" key="1">
    <source>
        <dbReference type="ARBA" id="ARBA00022679"/>
    </source>
</evidence>
<sequence length="360" mass="42921">MWRRNKRKQKKVLVDLSELSNTYCGLKQVALAYGNYFKENYKRNETGYILTLLIPRKMFGKFGREVRYISSSSWFLRHCRYLFPSFDIWHATHQLSRFKPAYSRTKFILTIHDLNYLYEATGEQRERKHRRLQRKINRADEIVCISEFTKQEVGKNLVLNGKRCKVIYNGVENIVRKPALKPNREIKGHFFFTIGTVMKKKNFHVLLNMMKLMPDRHLYIAGDSSLEEYGKMIKQRIETEGIHNVTLLGTIPEEEKIWLYANCEAFLFPSLFEGFGLPVIEAMQFGKPVFSSRETCLKEIGGEFAYFWKNFDPQEMKRLIDENLEGFYQDKDLAQRQKEYAHSFSYEKHFKEYQKLYSFL</sequence>
<accession>A0A1R3SYS6</accession>
<protein>
    <submittedName>
        <fullName evidence="4">Putative glycosyl transferase 1</fullName>
    </submittedName>
</protein>
<dbReference type="RefSeq" id="WP_076931185.1">
    <property type="nucleotide sequence ID" value="NZ_LT605205.1"/>
</dbReference>